<dbReference type="OrthoDB" id="682954at2759"/>
<reference evidence="2 3" key="1">
    <citation type="submission" date="2016-09" db="EMBL/GenBank/DDBJ databases">
        <title>The draft genome of Dichanthelium oligosanthes: A C3 panicoid grass species.</title>
        <authorList>
            <person name="Studer A.J."/>
            <person name="Schnable J.C."/>
            <person name="Brutnell T.P."/>
        </authorList>
    </citation>
    <scope>NUCLEOTIDE SEQUENCE [LARGE SCALE GENOMIC DNA]</scope>
    <source>
        <strain evidence="3">cv. Kellogg 1175</strain>
        <tissue evidence="2">Leaf</tissue>
    </source>
</reference>
<dbReference type="Pfam" id="PF24758">
    <property type="entry name" value="LRR_At5g56370"/>
    <property type="match status" value="1"/>
</dbReference>
<sequence length="213" mass="23703">MADSPPRRKPRLEAGAEGEAAPDLLSPLPLEVLDKILSRLHIYDVVRTSVLSRAWRRRWEALPTVNLFGRPAIPADEVDVLLLRRTAPLRTFLLIGYGSRYVDALHDWLLYLSRNGVEALRLRFAPVGFRLHSSLFSCRELTSLSLTSCRLPPATAGFAGFPSLKTLQFDKVDIAEHGGKQLAALITRSPLIERVELTTVELIGTTPKPKTSE</sequence>
<gene>
    <name evidence="2" type="ORF">BAE44_0013727</name>
</gene>
<dbReference type="Gene3D" id="1.20.1280.50">
    <property type="match status" value="1"/>
</dbReference>
<dbReference type="InterPro" id="IPR032675">
    <property type="entry name" value="LRR_dom_sf"/>
</dbReference>
<dbReference type="PROSITE" id="PS50181">
    <property type="entry name" value="FBOX"/>
    <property type="match status" value="1"/>
</dbReference>
<dbReference type="Proteomes" id="UP000095767">
    <property type="component" value="Unassembled WGS sequence"/>
</dbReference>
<dbReference type="SUPFAM" id="SSF52047">
    <property type="entry name" value="RNI-like"/>
    <property type="match status" value="1"/>
</dbReference>
<accession>A0A1E5VJD8</accession>
<protein>
    <recommendedName>
        <fullName evidence="1">F-box domain-containing protein</fullName>
    </recommendedName>
</protein>
<dbReference type="AlphaFoldDB" id="A0A1E5VJD8"/>
<evidence type="ECO:0000259" key="1">
    <source>
        <dbReference type="PROSITE" id="PS50181"/>
    </source>
</evidence>
<dbReference type="InterPro" id="IPR055411">
    <property type="entry name" value="LRR_FXL15/At3g58940/PEG3-like"/>
</dbReference>
<dbReference type="EMBL" id="LWDX02037646">
    <property type="protein sequence ID" value="OEL25253.1"/>
    <property type="molecule type" value="Genomic_DNA"/>
</dbReference>
<dbReference type="PANTHER" id="PTHR31639">
    <property type="entry name" value="F-BOX PROTEIN-LIKE"/>
    <property type="match status" value="1"/>
</dbReference>
<dbReference type="Gene3D" id="3.80.10.10">
    <property type="entry name" value="Ribonuclease Inhibitor"/>
    <property type="match status" value="1"/>
</dbReference>
<dbReference type="SUPFAM" id="SSF81383">
    <property type="entry name" value="F-box domain"/>
    <property type="match status" value="1"/>
</dbReference>
<organism evidence="2 3">
    <name type="scientific">Dichanthelium oligosanthes</name>
    <dbReference type="NCBI Taxonomy" id="888268"/>
    <lineage>
        <taxon>Eukaryota</taxon>
        <taxon>Viridiplantae</taxon>
        <taxon>Streptophyta</taxon>
        <taxon>Embryophyta</taxon>
        <taxon>Tracheophyta</taxon>
        <taxon>Spermatophyta</taxon>
        <taxon>Magnoliopsida</taxon>
        <taxon>Liliopsida</taxon>
        <taxon>Poales</taxon>
        <taxon>Poaceae</taxon>
        <taxon>PACMAD clade</taxon>
        <taxon>Panicoideae</taxon>
        <taxon>Panicodae</taxon>
        <taxon>Paniceae</taxon>
        <taxon>Dichantheliinae</taxon>
        <taxon>Dichanthelium</taxon>
    </lineage>
</organism>
<proteinExistence type="predicted"/>
<dbReference type="PANTHER" id="PTHR31639:SF316">
    <property type="entry name" value="OS08G0460800 PROTEIN"/>
    <property type="match status" value="1"/>
</dbReference>
<evidence type="ECO:0000313" key="3">
    <source>
        <dbReference type="Proteomes" id="UP000095767"/>
    </source>
</evidence>
<feature type="domain" description="F-box" evidence="1">
    <location>
        <begin position="22"/>
        <end position="56"/>
    </location>
</feature>
<dbReference type="Pfam" id="PF00646">
    <property type="entry name" value="F-box"/>
    <property type="match status" value="1"/>
</dbReference>
<keyword evidence="3" id="KW-1185">Reference proteome</keyword>
<comment type="caution">
    <text evidence="2">The sequence shown here is derived from an EMBL/GenBank/DDBJ whole genome shotgun (WGS) entry which is preliminary data.</text>
</comment>
<dbReference type="InterPro" id="IPR001810">
    <property type="entry name" value="F-box_dom"/>
</dbReference>
<evidence type="ECO:0000313" key="2">
    <source>
        <dbReference type="EMBL" id="OEL25253.1"/>
    </source>
</evidence>
<dbReference type="STRING" id="888268.A0A1E5VJD8"/>
<dbReference type="InterPro" id="IPR036047">
    <property type="entry name" value="F-box-like_dom_sf"/>
</dbReference>
<name>A0A1E5VJD8_9POAL</name>